<gene>
    <name evidence="2" type="ORF">SPSK_04753</name>
</gene>
<protein>
    <submittedName>
        <fullName evidence="2">Uncharacterized protein</fullName>
    </submittedName>
</protein>
<name>A0A0F2M194_SPOSC</name>
<dbReference type="KEGG" id="ssck:SPSK_04753"/>
<evidence type="ECO:0000313" key="2">
    <source>
        <dbReference type="EMBL" id="KJR83458.1"/>
    </source>
</evidence>
<comment type="caution">
    <text evidence="2">The sequence shown here is derived from an EMBL/GenBank/DDBJ whole genome shotgun (WGS) entry which is preliminary data.</text>
</comment>
<reference evidence="2 3" key="2">
    <citation type="journal article" date="2015" name="Eukaryot. Cell">
        <title>Asexual propagation of a virulent clone complex in a human and feline outbreak of sporotrichosis.</title>
        <authorList>
            <person name="Teixeira Mde M."/>
            <person name="Rodrigues A.M."/>
            <person name="Tsui C.K."/>
            <person name="de Almeida L.G."/>
            <person name="Van Diepeningen A.D."/>
            <person name="van den Ende B.G."/>
            <person name="Fernandes G.F."/>
            <person name="Kano R."/>
            <person name="Hamelin R.C."/>
            <person name="Lopes-Bezerra L.M."/>
            <person name="Vasconcelos A.T."/>
            <person name="de Hoog S."/>
            <person name="de Camargo Z.P."/>
            <person name="Felipe M.S."/>
        </authorList>
    </citation>
    <scope>NUCLEOTIDE SEQUENCE [LARGE SCALE GENOMIC DNA]</scope>
    <source>
        <strain evidence="2 3">1099-18</strain>
    </source>
</reference>
<feature type="compositionally biased region" description="Basic residues" evidence="1">
    <location>
        <begin position="1"/>
        <end position="10"/>
    </location>
</feature>
<dbReference type="GeneID" id="27666824"/>
<dbReference type="VEuPathDB" id="FungiDB:SPSK_04753"/>
<dbReference type="EMBL" id="AXCR01000010">
    <property type="protein sequence ID" value="KJR83458.1"/>
    <property type="molecule type" value="Genomic_DNA"/>
</dbReference>
<accession>A0A0F2M194</accession>
<evidence type="ECO:0000313" key="3">
    <source>
        <dbReference type="Proteomes" id="UP000033710"/>
    </source>
</evidence>
<proteinExistence type="predicted"/>
<feature type="compositionally biased region" description="Basic and acidic residues" evidence="1">
    <location>
        <begin position="17"/>
        <end position="29"/>
    </location>
</feature>
<dbReference type="Proteomes" id="UP000033710">
    <property type="component" value="Unassembled WGS sequence"/>
</dbReference>
<dbReference type="RefSeq" id="XP_016586134.1">
    <property type="nucleotide sequence ID" value="XM_016731547.1"/>
</dbReference>
<sequence length="72" mass="7644">MDGQNKKQRNKCAGGGEEERREGRHDEPGKTAVGWWGADAAQQARAGAPRAGFVGLGSRNATGQVRKALRAL</sequence>
<evidence type="ECO:0000256" key="1">
    <source>
        <dbReference type="SAM" id="MobiDB-lite"/>
    </source>
</evidence>
<organism evidence="2 3">
    <name type="scientific">Sporothrix schenckii 1099-18</name>
    <dbReference type="NCBI Taxonomy" id="1397361"/>
    <lineage>
        <taxon>Eukaryota</taxon>
        <taxon>Fungi</taxon>
        <taxon>Dikarya</taxon>
        <taxon>Ascomycota</taxon>
        <taxon>Pezizomycotina</taxon>
        <taxon>Sordariomycetes</taxon>
        <taxon>Sordariomycetidae</taxon>
        <taxon>Ophiostomatales</taxon>
        <taxon>Ophiostomataceae</taxon>
        <taxon>Sporothrix</taxon>
    </lineage>
</organism>
<feature type="region of interest" description="Disordered" evidence="1">
    <location>
        <begin position="1"/>
        <end position="34"/>
    </location>
</feature>
<dbReference type="AlphaFoldDB" id="A0A0F2M194"/>
<reference evidence="2 3" key="1">
    <citation type="journal article" date="2014" name="BMC Genomics">
        <title>Comparative genomics of the major fungal agents of human and animal Sporotrichosis: Sporothrix schenckii and Sporothrix brasiliensis.</title>
        <authorList>
            <person name="Teixeira M.M."/>
            <person name="de Almeida L.G."/>
            <person name="Kubitschek-Barreira P."/>
            <person name="Alves F.L."/>
            <person name="Kioshima E.S."/>
            <person name="Abadio A.K."/>
            <person name="Fernandes L."/>
            <person name="Derengowski L.S."/>
            <person name="Ferreira K.S."/>
            <person name="Souza R.C."/>
            <person name="Ruiz J.C."/>
            <person name="de Andrade N.C."/>
            <person name="Paes H.C."/>
            <person name="Nicola A.M."/>
            <person name="Albuquerque P."/>
            <person name="Gerber A.L."/>
            <person name="Martins V.P."/>
            <person name="Peconick L.D."/>
            <person name="Neto A.V."/>
            <person name="Chaucanez C.B."/>
            <person name="Silva P.A."/>
            <person name="Cunha O.L."/>
            <person name="de Oliveira F.F."/>
            <person name="dos Santos T.C."/>
            <person name="Barros A.L."/>
            <person name="Soares M.A."/>
            <person name="de Oliveira L.M."/>
            <person name="Marini M.M."/>
            <person name="Villalobos-Duno H."/>
            <person name="Cunha M.M."/>
            <person name="de Hoog S."/>
            <person name="da Silveira J.F."/>
            <person name="Henrissat B."/>
            <person name="Nino-Vega G.A."/>
            <person name="Cisalpino P.S."/>
            <person name="Mora-Montes H.M."/>
            <person name="Almeida S.R."/>
            <person name="Stajich J.E."/>
            <person name="Lopes-Bezerra L.M."/>
            <person name="Vasconcelos A.T."/>
            <person name="Felipe M.S."/>
        </authorList>
    </citation>
    <scope>NUCLEOTIDE SEQUENCE [LARGE SCALE GENOMIC DNA]</scope>
    <source>
        <strain evidence="2 3">1099-18</strain>
    </source>
</reference>